<dbReference type="InParanoid" id="A0A409W135"/>
<reference evidence="2 3" key="1">
    <citation type="journal article" date="2018" name="Evol. Lett.">
        <title>Horizontal gene cluster transfer increased hallucinogenic mushroom diversity.</title>
        <authorList>
            <person name="Reynolds H.T."/>
            <person name="Vijayakumar V."/>
            <person name="Gluck-Thaler E."/>
            <person name="Korotkin H.B."/>
            <person name="Matheny P.B."/>
            <person name="Slot J.C."/>
        </authorList>
    </citation>
    <scope>NUCLEOTIDE SEQUENCE [LARGE SCALE GENOMIC DNA]</scope>
    <source>
        <strain evidence="2 3">SRW20</strain>
    </source>
</reference>
<gene>
    <name evidence="2" type="ORF">CVT26_006892</name>
</gene>
<evidence type="ECO:0000256" key="1">
    <source>
        <dbReference type="SAM" id="MobiDB-lite"/>
    </source>
</evidence>
<dbReference type="AlphaFoldDB" id="A0A409W135"/>
<feature type="compositionally biased region" description="Polar residues" evidence="1">
    <location>
        <begin position="38"/>
        <end position="48"/>
    </location>
</feature>
<proteinExistence type="predicted"/>
<feature type="region of interest" description="Disordered" evidence="1">
    <location>
        <begin position="1"/>
        <end position="238"/>
    </location>
</feature>
<accession>A0A409W135</accession>
<feature type="compositionally biased region" description="Polar residues" evidence="1">
    <location>
        <begin position="160"/>
        <end position="170"/>
    </location>
</feature>
<feature type="compositionally biased region" description="Basic and acidic residues" evidence="1">
    <location>
        <begin position="171"/>
        <end position="183"/>
    </location>
</feature>
<name>A0A409W135_9AGAR</name>
<evidence type="ECO:0000313" key="2">
    <source>
        <dbReference type="EMBL" id="PPQ72173.1"/>
    </source>
</evidence>
<organism evidence="2 3">
    <name type="scientific">Gymnopilus dilepis</name>
    <dbReference type="NCBI Taxonomy" id="231916"/>
    <lineage>
        <taxon>Eukaryota</taxon>
        <taxon>Fungi</taxon>
        <taxon>Dikarya</taxon>
        <taxon>Basidiomycota</taxon>
        <taxon>Agaricomycotina</taxon>
        <taxon>Agaricomycetes</taxon>
        <taxon>Agaricomycetidae</taxon>
        <taxon>Agaricales</taxon>
        <taxon>Agaricineae</taxon>
        <taxon>Hymenogastraceae</taxon>
        <taxon>Gymnopilus</taxon>
    </lineage>
</organism>
<dbReference type="EMBL" id="NHYE01005470">
    <property type="protein sequence ID" value="PPQ72173.1"/>
    <property type="molecule type" value="Genomic_DNA"/>
</dbReference>
<keyword evidence="3" id="KW-1185">Reference proteome</keyword>
<feature type="compositionally biased region" description="Polar residues" evidence="1">
    <location>
        <begin position="1"/>
        <end position="15"/>
    </location>
</feature>
<sequence length="441" mass="48893">MSRSSPTSGSHTRSLLVSDHPQVQLPFTFVPLPEARAQRNQQLQWQHGSQHHSERIVPSLRPHLRPLEADGHARLPGGAPTKPTKRHPRISNPPSSLALPSPSPSPNPTPLQTSISPDLIRHLNPYRQPPSSPSPHHHGHPPSDQIPSYVDAARHPVFQIESSARSSSQAEVHHQPPYDKRDWQGYPYDRGCQRSSPSASKRGNKTMPKVSSSKRHRSILPAPALARRPSPPPYSSSFLTSGLCTPPLPSPPASQTHKDLYYEYSDSPSPSVPGPPTLSERLTFVPVIPNMTFLPHPDVFLGPLMAHNCDVVRFDSRSPEPWAVRRVDFEVESEFEPEVVDGMPPPSVVDMMGGELEVVSVDADDLWSASMQSRLSSQQSDLLIFFHSLLLSADAQKMKLRSTLMLQIRTSDAWTRTVSVCNLTFTNSIQMEINLASRLCQ</sequence>
<feature type="compositionally biased region" description="Low complexity" evidence="1">
    <location>
        <begin position="219"/>
        <end position="228"/>
    </location>
</feature>
<evidence type="ECO:0000313" key="3">
    <source>
        <dbReference type="Proteomes" id="UP000284706"/>
    </source>
</evidence>
<dbReference type="Proteomes" id="UP000284706">
    <property type="component" value="Unassembled WGS sequence"/>
</dbReference>
<comment type="caution">
    <text evidence="2">The sequence shown here is derived from an EMBL/GenBank/DDBJ whole genome shotgun (WGS) entry which is preliminary data.</text>
</comment>
<protein>
    <submittedName>
        <fullName evidence="2">Uncharacterized protein</fullName>
    </submittedName>
</protein>